<feature type="domain" description="Bromo" evidence="5">
    <location>
        <begin position="906"/>
        <end position="976"/>
    </location>
</feature>
<dbReference type="Gene3D" id="1.20.920.10">
    <property type="entry name" value="Bromodomain-like"/>
    <property type="match status" value="1"/>
</dbReference>
<dbReference type="InterPro" id="IPR001487">
    <property type="entry name" value="Bromodomain"/>
</dbReference>
<evidence type="ECO:0000313" key="6">
    <source>
        <dbReference type="Proteomes" id="UP000694941"/>
    </source>
</evidence>
<dbReference type="SMART" id="SM00297">
    <property type="entry name" value="BROMO"/>
    <property type="match status" value="1"/>
</dbReference>
<dbReference type="SUPFAM" id="SSF47370">
    <property type="entry name" value="Bromodomain"/>
    <property type="match status" value="1"/>
</dbReference>
<feature type="compositionally biased region" description="Polar residues" evidence="4">
    <location>
        <begin position="597"/>
        <end position="606"/>
    </location>
</feature>
<feature type="region of interest" description="Disordered" evidence="4">
    <location>
        <begin position="421"/>
        <end position="456"/>
    </location>
</feature>
<feature type="compositionally biased region" description="Basic and acidic residues" evidence="4">
    <location>
        <begin position="745"/>
        <end position="755"/>
    </location>
</feature>
<feature type="compositionally biased region" description="Polar residues" evidence="4">
    <location>
        <begin position="309"/>
        <end position="328"/>
    </location>
</feature>
<dbReference type="PANTHER" id="PTHR15398:SF4">
    <property type="entry name" value="BROMODOMAIN-CONTAINING PROTEIN 8 ISOFORM X1"/>
    <property type="match status" value="1"/>
</dbReference>
<feature type="compositionally biased region" description="Low complexity" evidence="4">
    <location>
        <begin position="865"/>
        <end position="880"/>
    </location>
</feature>
<feature type="compositionally biased region" description="Basic and acidic residues" evidence="4">
    <location>
        <begin position="613"/>
        <end position="631"/>
    </location>
</feature>
<dbReference type="PRINTS" id="PR00503">
    <property type="entry name" value="BROMODOMAIN"/>
</dbReference>
<sequence>MAVASQKLKLKQTPTDKWSAKEKLCLASSVLRSGDQNWVSVSRAIKPFAEPNRPPDWFSQKNCALQYSDLLENVETPKRKRGEKGDIETPGDVIIRKLTIERIEELKKFIQEEQQKHKKLKREIELVRSGHADDKLEEMWNQIQEENKAKQAAEAEHQVWLQEREAKIAAFKASKAGLLGKTKKPGDMQFSLDVRRNSSQSEQSEHENTVDSPLSEPLSVEVEDDSSPLHPCIVSGGDTSLSTTKNVLTIGTLPPVVSTPTPSPTTPGVSSTSPLLTSLLRSPTAATPASPGVSMTLSACGVQPKEGSVPTTSQAIPRPSPTSQPFFNPTSALATAAARQLAVATASVSSVSPSNTQPEISESLLFTSSPSTSSAPTLSKLLELPPSLPGKLPSLPILFPKDAPSVNIPSSTFCIDATSTATTTSSTTSQPASDSTIVADTSSSEVTEAPTPSNHIPSNIVKENEASDSLLANDVTVKQELPEVESEHSLSHLLLLDNQTTETENKAKVEESEKAAVKDDIKLEGTDLERISDVSKIIREEESELFSSELEKKTDELTFALEKASTKNENKSVLQGNNSEGTEQEIHQACEDDAISDSFSKPSTGSVDEVVPCEEKQTQQELQQVDKKQENMDYTVTMGKENFEDENNSPLKLTCYKKLPNNIPEKSTIKENEKEREKNEDDNEINVDNQKLQSKSTEIKTSMKNEGKTEEKADHEETLVKKEIMETSQLKDQSQGLQEPVLISNHKETLSETSEKPPLPSTISDPYPDNKPEEVPPPPKKVKRGPGRPRKYPLPQPKPESKTDTEQKISQVKHEASKLLDGKEKRIIKQEPDEDGKSALSSQDMDMKEELPIEELLSDTKSKAPSSVSDSVPNSPSSTSQGEDVESQRDYKVWKKAIMLVWRAAANHKYASVFLQPVTNEVAPGYHSIVYRPMDLSAIKKNIENGIIKTTLEFQRDMMLMFQNAIMYNSSDHDVFVMAIEMQKEVMEHIQDFLATQLMVQTADTKVLRGRERETREKKLENNDKEEEKKKKPSSSDKESKIPKKRPL</sequence>
<dbReference type="InterPro" id="IPR036427">
    <property type="entry name" value="Bromodomain-like_sf"/>
</dbReference>
<feature type="compositionally biased region" description="Polar residues" evidence="4">
    <location>
        <begin position="438"/>
        <end position="456"/>
    </location>
</feature>
<evidence type="ECO:0000256" key="3">
    <source>
        <dbReference type="SAM" id="Coils"/>
    </source>
</evidence>
<protein>
    <submittedName>
        <fullName evidence="7">Bromodomain-containing protein 8-like isoform X2</fullName>
    </submittedName>
</protein>
<dbReference type="Pfam" id="PF00439">
    <property type="entry name" value="Bromodomain"/>
    <property type="match status" value="1"/>
</dbReference>
<feature type="region of interest" description="Disordered" evidence="4">
    <location>
        <begin position="1009"/>
        <end position="1048"/>
    </location>
</feature>
<dbReference type="CDD" id="cd05507">
    <property type="entry name" value="Bromo_brd8_like"/>
    <property type="match status" value="1"/>
</dbReference>
<evidence type="ECO:0000259" key="5">
    <source>
        <dbReference type="PROSITE" id="PS50014"/>
    </source>
</evidence>
<evidence type="ECO:0000256" key="2">
    <source>
        <dbReference type="PROSITE-ProRule" id="PRU00035"/>
    </source>
</evidence>
<feature type="compositionally biased region" description="Basic and acidic residues" evidence="4">
    <location>
        <begin position="1009"/>
        <end position="1042"/>
    </location>
</feature>
<feature type="compositionally biased region" description="Polar residues" evidence="4">
    <location>
        <begin position="571"/>
        <end position="581"/>
    </location>
</feature>
<feature type="compositionally biased region" description="Polar residues" evidence="4">
    <location>
        <begin position="726"/>
        <end position="737"/>
    </location>
</feature>
<feature type="region of interest" description="Disordered" evidence="4">
    <location>
        <begin position="174"/>
        <end position="241"/>
    </location>
</feature>
<feature type="region of interest" description="Disordered" evidence="4">
    <location>
        <begin position="563"/>
        <end position="631"/>
    </location>
</feature>
<keyword evidence="6" id="KW-1185">Reference proteome</keyword>
<dbReference type="GeneID" id="106459773"/>
<organism evidence="6 7">
    <name type="scientific">Limulus polyphemus</name>
    <name type="common">Atlantic horseshoe crab</name>
    <dbReference type="NCBI Taxonomy" id="6850"/>
    <lineage>
        <taxon>Eukaryota</taxon>
        <taxon>Metazoa</taxon>
        <taxon>Ecdysozoa</taxon>
        <taxon>Arthropoda</taxon>
        <taxon>Chelicerata</taxon>
        <taxon>Merostomata</taxon>
        <taxon>Xiphosura</taxon>
        <taxon>Limulidae</taxon>
        <taxon>Limulus</taxon>
    </lineage>
</organism>
<accession>A0ABM1SEG9</accession>
<dbReference type="PROSITE" id="PS50014">
    <property type="entry name" value="BROMODOMAIN_2"/>
    <property type="match status" value="1"/>
</dbReference>
<feature type="compositionally biased region" description="Polar residues" evidence="4">
    <location>
        <begin position="686"/>
        <end position="696"/>
    </location>
</feature>
<dbReference type="RefSeq" id="XP_022242024.1">
    <property type="nucleotide sequence ID" value="XM_022386316.1"/>
</dbReference>
<reference evidence="7" key="1">
    <citation type="submission" date="2025-08" db="UniProtKB">
        <authorList>
            <consortium name="RefSeq"/>
        </authorList>
    </citation>
    <scope>IDENTIFICATION</scope>
    <source>
        <tissue evidence="7">Muscle</tissue>
    </source>
</reference>
<feature type="compositionally biased region" description="Basic and acidic residues" evidence="4">
    <location>
        <begin position="697"/>
        <end position="725"/>
    </location>
</feature>
<name>A0ABM1SEG9_LIMPO</name>
<evidence type="ECO:0000256" key="4">
    <source>
        <dbReference type="SAM" id="MobiDB-lite"/>
    </source>
</evidence>
<gene>
    <name evidence="7" type="primary">LOC106459773</name>
</gene>
<evidence type="ECO:0000313" key="7">
    <source>
        <dbReference type="RefSeq" id="XP_022242024.1"/>
    </source>
</evidence>
<evidence type="ECO:0000256" key="1">
    <source>
        <dbReference type="ARBA" id="ARBA00023117"/>
    </source>
</evidence>
<feature type="compositionally biased region" description="Basic and acidic residues" evidence="4">
    <location>
        <begin position="799"/>
        <end position="837"/>
    </location>
</feature>
<keyword evidence="1 2" id="KW-0103">Bromodomain</keyword>
<feature type="coiled-coil region" evidence="3">
    <location>
        <begin position="100"/>
        <end position="163"/>
    </location>
</feature>
<feature type="compositionally biased region" description="Basic residues" evidence="4">
    <location>
        <begin position="780"/>
        <end position="791"/>
    </location>
</feature>
<keyword evidence="3" id="KW-0175">Coiled coil</keyword>
<feature type="region of interest" description="Disordered" evidence="4">
    <location>
        <begin position="302"/>
        <end position="328"/>
    </location>
</feature>
<dbReference type="Proteomes" id="UP000694941">
    <property type="component" value="Unplaced"/>
</dbReference>
<dbReference type="PANTHER" id="PTHR15398">
    <property type="entry name" value="BROMODOMAIN-CONTAINING PROTEIN 8"/>
    <property type="match status" value="1"/>
</dbReference>
<feature type="compositionally biased region" description="Low complexity" evidence="4">
    <location>
        <begin position="421"/>
        <end position="436"/>
    </location>
</feature>
<dbReference type="InterPro" id="IPR037966">
    <property type="entry name" value="Brd8_Bromo_dom"/>
</dbReference>
<feature type="region of interest" description="Disordered" evidence="4">
    <location>
        <begin position="255"/>
        <end position="275"/>
    </location>
</feature>
<proteinExistence type="predicted"/>
<feature type="compositionally biased region" description="Basic and acidic residues" evidence="4">
    <location>
        <begin position="667"/>
        <end position="679"/>
    </location>
</feature>
<feature type="region of interest" description="Disordered" evidence="4">
    <location>
        <begin position="660"/>
        <end position="886"/>
    </location>
</feature>